<dbReference type="EMBL" id="QEWR01000002">
    <property type="protein sequence ID" value="PWD84618.1"/>
    <property type="molecule type" value="Genomic_DNA"/>
</dbReference>
<name>A0A2U2AN78_9GAMM</name>
<keyword evidence="1" id="KW-0808">Transferase</keyword>
<dbReference type="SUPFAM" id="SSF53613">
    <property type="entry name" value="Ribokinase-like"/>
    <property type="match status" value="1"/>
</dbReference>
<proteinExistence type="predicted"/>
<dbReference type="InterPro" id="IPR029056">
    <property type="entry name" value="Ribokinase-like"/>
</dbReference>
<accession>A0A2U2AN78</accession>
<dbReference type="Proteomes" id="UP000244948">
    <property type="component" value="Unassembled WGS sequence"/>
</dbReference>
<protein>
    <recommendedName>
        <fullName evidence="3">Carbohydrate kinase PfkB domain-containing protein</fullName>
    </recommendedName>
</protein>
<feature type="domain" description="Carbohydrate kinase PfkB" evidence="3">
    <location>
        <begin position="10"/>
        <end position="164"/>
    </location>
</feature>
<evidence type="ECO:0000259" key="3">
    <source>
        <dbReference type="Pfam" id="PF00294"/>
    </source>
</evidence>
<evidence type="ECO:0000256" key="1">
    <source>
        <dbReference type="ARBA" id="ARBA00022679"/>
    </source>
</evidence>
<dbReference type="InterPro" id="IPR011611">
    <property type="entry name" value="PfkB_dom"/>
</dbReference>
<evidence type="ECO:0000256" key="2">
    <source>
        <dbReference type="ARBA" id="ARBA00022777"/>
    </source>
</evidence>
<evidence type="ECO:0000313" key="5">
    <source>
        <dbReference type="Proteomes" id="UP000244948"/>
    </source>
</evidence>
<dbReference type="Pfam" id="PF00294">
    <property type="entry name" value="PfkB"/>
    <property type="match status" value="1"/>
</dbReference>
<dbReference type="AlphaFoldDB" id="A0A2U2AN78"/>
<keyword evidence="2" id="KW-0418">Kinase</keyword>
<dbReference type="PANTHER" id="PTHR10584">
    <property type="entry name" value="SUGAR KINASE"/>
    <property type="match status" value="1"/>
</dbReference>
<dbReference type="PANTHER" id="PTHR10584:SF166">
    <property type="entry name" value="RIBOKINASE"/>
    <property type="match status" value="1"/>
</dbReference>
<dbReference type="PROSITE" id="PS00584">
    <property type="entry name" value="PFKB_KINASES_2"/>
    <property type="match status" value="1"/>
</dbReference>
<dbReference type="Gene3D" id="3.40.1190.20">
    <property type="match status" value="1"/>
</dbReference>
<keyword evidence="5" id="KW-1185">Reference proteome</keyword>
<dbReference type="InterPro" id="IPR002173">
    <property type="entry name" value="Carboh/pur_kinase_PfkB_CS"/>
</dbReference>
<comment type="caution">
    <text evidence="4">The sequence shown here is derived from an EMBL/GenBank/DDBJ whole genome shotgun (WGS) entry which is preliminary data.</text>
</comment>
<sequence>MLNNASQNSFSTLKSILEHQQQAMRFCDLNLRTPYYSAPLVDQLLRYADLLKLNEMELRYLQKIYQMESLPLRDTLYHLIERFELNAILLTLGAEGSIVMSPNDYSALSGKSITLADSIGAGDSFSAAFITALYRGASFQEAHQFAHHLSHYICTQAGAFVTLPDHFSEKLTTFQAW</sequence>
<reference evidence="4 5" key="1">
    <citation type="journal article" date="2018" name="Genome Announc.">
        <title>Ignatzschineria cameli sp. nov., isolated from necrotic foot tissue of dromedaries (Camelus dromedarius) and associated maggots (Wohlfahrtia species) in Dubai.</title>
        <authorList>
            <person name="Tsang C.C."/>
            <person name="Tang J.Y."/>
            <person name="Fong J.Y."/>
            <person name="Kinne J."/>
            <person name="Lee H.H."/>
            <person name="Joseph M."/>
            <person name="Jose S."/>
            <person name="Schuster R.K."/>
            <person name="Tang Y."/>
            <person name="Sivakumar S."/>
            <person name="Chen J.H."/>
            <person name="Teng J.L."/>
            <person name="Lau S.K."/>
            <person name="Wernery U."/>
            <person name="Woo P.C."/>
        </authorList>
    </citation>
    <scope>NUCLEOTIDE SEQUENCE [LARGE SCALE GENOMIC DNA]</scope>
    <source>
        <strain evidence="4 5">KCTC 22643</strain>
    </source>
</reference>
<dbReference type="RefSeq" id="WP_109235782.1">
    <property type="nucleotide sequence ID" value="NZ_BMXZ01000001.1"/>
</dbReference>
<dbReference type="GO" id="GO:0016301">
    <property type="term" value="F:kinase activity"/>
    <property type="evidence" value="ECO:0007669"/>
    <property type="project" value="UniProtKB-KW"/>
</dbReference>
<organism evidence="4 5">
    <name type="scientific">Ignatzschineria indica</name>
    <dbReference type="NCBI Taxonomy" id="472583"/>
    <lineage>
        <taxon>Bacteria</taxon>
        <taxon>Pseudomonadati</taxon>
        <taxon>Pseudomonadota</taxon>
        <taxon>Gammaproteobacteria</taxon>
        <taxon>Cardiobacteriales</taxon>
        <taxon>Ignatzschineriaceae</taxon>
        <taxon>Ignatzschineria</taxon>
    </lineage>
</organism>
<evidence type="ECO:0000313" key="4">
    <source>
        <dbReference type="EMBL" id="PWD84618.1"/>
    </source>
</evidence>
<gene>
    <name evidence="4" type="ORF">DC082_03545</name>
</gene>